<dbReference type="GO" id="GO:0016887">
    <property type="term" value="F:ATP hydrolysis activity"/>
    <property type="evidence" value="ECO:0007669"/>
    <property type="project" value="InterPro"/>
</dbReference>
<evidence type="ECO:0000259" key="1">
    <source>
        <dbReference type="Pfam" id="PF13304"/>
    </source>
</evidence>
<dbReference type="PIRSF" id="PIRSF029347">
    <property type="entry name" value="RecF"/>
    <property type="match status" value="1"/>
</dbReference>
<feature type="domain" description="ATPase AAA-type core" evidence="1">
    <location>
        <begin position="28"/>
        <end position="316"/>
    </location>
</feature>
<dbReference type="PANTHER" id="PTHR32182:SF22">
    <property type="entry name" value="ATP-DEPENDENT ENDONUCLEASE, OLD FAMILY-RELATED"/>
    <property type="match status" value="1"/>
</dbReference>
<protein>
    <submittedName>
        <fullName evidence="2">AAA family ATPase</fullName>
    </submittedName>
</protein>
<dbReference type="GO" id="GO:0000731">
    <property type="term" value="P:DNA synthesis involved in DNA repair"/>
    <property type="evidence" value="ECO:0007669"/>
    <property type="project" value="TreeGrafter"/>
</dbReference>
<sequence>MDKQHLLRSIEVSGFRSIRDLKLSVSSLNVLIGQNGAGKSNFIELFRFLNEIINQRLQVYTGVKNGAEKLLHYGSKETKEIKINLHFPPNHYYITLIPAGEDRLLIEDEKAFYDTSWYANAYSYKTITSGSSESKLQQYAKANQGISQYVVNVLSSWRVYHFHDTSAEAPVKKLADLNDVTYLRPDAGNLAAFLYYLQQKSPLHYDRIVSTIQLVLPFFKDFALRPNPYNEQKILLEWQDTGSDMRFNAGDLSDGSLRFICLATLLLQPNLPSLILLDEPELGLHPTALALLAGLLKKAASRTQVIVSTQSVNLVNAFSPDDIIVVDRENADGRPGSSTFRRLQTEELATWLTEYSLGDLWEKNVIGGTP</sequence>
<dbReference type="InterPro" id="IPR003959">
    <property type="entry name" value="ATPase_AAA_core"/>
</dbReference>
<dbReference type="RefSeq" id="WP_152127121.1">
    <property type="nucleotide sequence ID" value="NZ_WELI01000019.1"/>
</dbReference>
<dbReference type="Gene3D" id="3.40.50.300">
    <property type="entry name" value="P-loop containing nucleotide triphosphate hydrolases"/>
    <property type="match status" value="1"/>
</dbReference>
<keyword evidence="3" id="KW-1185">Reference proteome</keyword>
<accession>A0A7J5TSQ3</accession>
<dbReference type="EMBL" id="WELI01000019">
    <property type="protein sequence ID" value="KAB7725867.1"/>
    <property type="molecule type" value="Genomic_DNA"/>
</dbReference>
<dbReference type="Pfam" id="PF13304">
    <property type="entry name" value="AAA_21"/>
    <property type="match status" value="1"/>
</dbReference>
<dbReference type="SUPFAM" id="SSF52540">
    <property type="entry name" value="P-loop containing nucleoside triphosphate hydrolases"/>
    <property type="match status" value="1"/>
</dbReference>
<name>A0A7J5TSQ3_9BACT</name>
<dbReference type="GO" id="GO:0006302">
    <property type="term" value="P:double-strand break repair"/>
    <property type="evidence" value="ECO:0007669"/>
    <property type="project" value="TreeGrafter"/>
</dbReference>
<dbReference type="InterPro" id="IPR027417">
    <property type="entry name" value="P-loop_NTPase"/>
</dbReference>
<organism evidence="2 3">
    <name type="scientific">Rudanella paleaurantiibacter</name>
    <dbReference type="NCBI Taxonomy" id="2614655"/>
    <lineage>
        <taxon>Bacteria</taxon>
        <taxon>Pseudomonadati</taxon>
        <taxon>Bacteroidota</taxon>
        <taxon>Cytophagia</taxon>
        <taxon>Cytophagales</taxon>
        <taxon>Cytophagaceae</taxon>
        <taxon>Rudanella</taxon>
    </lineage>
</organism>
<proteinExistence type="predicted"/>
<gene>
    <name evidence="2" type="ORF">F5984_25605</name>
</gene>
<evidence type="ECO:0000313" key="2">
    <source>
        <dbReference type="EMBL" id="KAB7725867.1"/>
    </source>
</evidence>
<dbReference type="PANTHER" id="PTHR32182">
    <property type="entry name" value="DNA REPLICATION AND REPAIR PROTEIN RECF"/>
    <property type="match status" value="1"/>
</dbReference>
<evidence type="ECO:0000313" key="3">
    <source>
        <dbReference type="Proteomes" id="UP000488299"/>
    </source>
</evidence>
<dbReference type="InterPro" id="IPR014555">
    <property type="entry name" value="RecF-like"/>
</dbReference>
<reference evidence="2 3" key="1">
    <citation type="submission" date="2019-10" db="EMBL/GenBank/DDBJ databases">
        <title>Rudanella paleaurantiibacter sp. nov., isolated from sludge.</title>
        <authorList>
            <person name="Xu S.Q."/>
        </authorList>
    </citation>
    <scope>NUCLEOTIDE SEQUENCE [LARGE SCALE GENOMIC DNA]</scope>
    <source>
        <strain evidence="2 3">HX-22-17</strain>
    </source>
</reference>
<dbReference type="GO" id="GO:0005524">
    <property type="term" value="F:ATP binding"/>
    <property type="evidence" value="ECO:0007669"/>
    <property type="project" value="InterPro"/>
</dbReference>
<dbReference type="AlphaFoldDB" id="A0A7J5TSQ3"/>
<dbReference type="Proteomes" id="UP000488299">
    <property type="component" value="Unassembled WGS sequence"/>
</dbReference>
<comment type="caution">
    <text evidence="2">The sequence shown here is derived from an EMBL/GenBank/DDBJ whole genome shotgun (WGS) entry which is preliminary data.</text>
</comment>